<protein>
    <submittedName>
        <fullName evidence="2">Uncharacterized protein</fullName>
    </submittedName>
</protein>
<sequence>MTSSPHHATPRHAVTLHYATLNCTTPHHRTALFYLFFFTSLVMKYVAGICGGRCSALNTGREIIYRPDTDLYCTTFCAGPLWCDSLSTPLPLLSHSHSDRSTFSRGNLLPCQEFSLALLVTRPDDGETLKLCQHSYRREGRDEQDKERKERWEWKEGKVTGDYETFEEEEEEEKVHDTSK</sequence>
<evidence type="ECO:0000313" key="2">
    <source>
        <dbReference type="EMBL" id="MPC80715.1"/>
    </source>
</evidence>
<dbReference type="AlphaFoldDB" id="A0A5B7IER3"/>
<keyword evidence="1" id="KW-1133">Transmembrane helix</keyword>
<dbReference type="Proteomes" id="UP000324222">
    <property type="component" value="Unassembled WGS sequence"/>
</dbReference>
<keyword evidence="1" id="KW-0812">Transmembrane</keyword>
<comment type="caution">
    <text evidence="2">The sequence shown here is derived from an EMBL/GenBank/DDBJ whole genome shotgun (WGS) entry which is preliminary data.</text>
</comment>
<proteinExistence type="predicted"/>
<keyword evidence="3" id="KW-1185">Reference proteome</keyword>
<keyword evidence="1" id="KW-0472">Membrane</keyword>
<reference evidence="2 3" key="1">
    <citation type="submission" date="2019-05" db="EMBL/GenBank/DDBJ databases">
        <title>Another draft genome of Portunus trituberculatus and its Hox gene families provides insights of decapod evolution.</title>
        <authorList>
            <person name="Jeong J.-H."/>
            <person name="Song I."/>
            <person name="Kim S."/>
            <person name="Choi T."/>
            <person name="Kim D."/>
            <person name="Ryu S."/>
            <person name="Kim W."/>
        </authorList>
    </citation>
    <scope>NUCLEOTIDE SEQUENCE [LARGE SCALE GENOMIC DNA]</scope>
    <source>
        <tissue evidence="2">Muscle</tissue>
    </source>
</reference>
<evidence type="ECO:0000313" key="3">
    <source>
        <dbReference type="Proteomes" id="UP000324222"/>
    </source>
</evidence>
<gene>
    <name evidence="2" type="ORF">E2C01_075303</name>
</gene>
<name>A0A5B7IER3_PORTR</name>
<organism evidence="2 3">
    <name type="scientific">Portunus trituberculatus</name>
    <name type="common">Swimming crab</name>
    <name type="synonym">Neptunus trituberculatus</name>
    <dbReference type="NCBI Taxonomy" id="210409"/>
    <lineage>
        <taxon>Eukaryota</taxon>
        <taxon>Metazoa</taxon>
        <taxon>Ecdysozoa</taxon>
        <taxon>Arthropoda</taxon>
        <taxon>Crustacea</taxon>
        <taxon>Multicrustacea</taxon>
        <taxon>Malacostraca</taxon>
        <taxon>Eumalacostraca</taxon>
        <taxon>Eucarida</taxon>
        <taxon>Decapoda</taxon>
        <taxon>Pleocyemata</taxon>
        <taxon>Brachyura</taxon>
        <taxon>Eubrachyura</taxon>
        <taxon>Portunoidea</taxon>
        <taxon>Portunidae</taxon>
        <taxon>Portuninae</taxon>
        <taxon>Portunus</taxon>
    </lineage>
</organism>
<evidence type="ECO:0000256" key="1">
    <source>
        <dbReference type="SAM" id="Phobius"/>
    </source>
</evidence>
<dbReference type="EMBL" id="VSRR010054813">
    <property type="protein sequence ID" value="MPC80715.1"/>
    <property type="molecule type" value="Genomic_DNA"/>
</dbReference>
<accession>A0A5B7IER3</accession>
<feature type="transmembrane region" description="Helical" evidence="1">
    <location>
        <begin position="31"/>
        <end position="51"/>
    </location>
</feature>